<keyword evidence="3" id="KW-1133">Transmembrane helix</keyword>
<keyword evidence="1" id="KW-0677">Repeat</keyword>
<proteinExistence type="predicted"/>
<keyword evidence="2" id="KW-0802">TPR repeat</keyword>
<evidence type="ECO:0000313" key="4">
    <source>
        <dbReference type="EMBL" id="JAE11668.1"/>
    </source>
</evidence>
<dbReference type="EMBL" id="GBRH01186228">
    <property type="protein sequence ID" value="JAE11668.1"/>
    <property type="molecule type" value="Transcribed_RNA"/>
</dbReference>
<reference evidence="4" key="1">
    <citation type="submission" date="2014-09" db="EMBL/GenBank/DDBJ databases">
        <authorList>
            <person name="Magalhaes I.L.F."/>
            <person name="Oliveira U."/>
            <person name="Santos F.R."/>
            <person name="Vidigal T.H.D.A."/>
            <person name="Brescovit A.D."/>
            <person name="Santos A.J."/>
        </authorList>
    </citation>
    <scope>NUCLEOTIDE SEQUENCE</scope>
    <source>
        <tissue evidence="4">Shoot tissue taken approximately 20 cm above the soil surface</tissue>
    </source>
</reference>
<dbReference type="InterPro" id="IPR033891">
    <property type="entry name" value="TTC38"/>
</dbReference>
<evidence type="ECO:0000256" key="2">
    <source>
        <dbReference type="ARBA" id="ARBA00022803"/>
    </source>
</evidence>
<organism evidence="4">
    <name type="scientific">Arundo donax</name>
    <name type="common">Giant reed</name>
    <name type="synonym">Donax arundinaceus</name>
    <dbReference type="NCBI Taxonomy" id="35708"/>
    <lineage>
        <taxon>Eukaryota</taxon>
        <taxon>Viridiplantae</taxon>
        <taxon>Streptophyta</taxon>
        <taxon>Embryophyta</taxon>
        <taxon>Tracheophyta</taxon>
        <taxon>Spermatophyta</taxon>
        <taxon>Magnoliopsida</taxon>
        <taxon>Liliopsida</taxon>
        <taxon>Poales</taxon>
        <taxon>Poaceae</taxon>
        <taxon>PACMAD clade</taxon>
        <taxon>Arundinoideae</taxon>
        <taxon>Arundineae</taxon>
        <taxon>Arundo</taxon>
    </lineage>
</organism>
<evidence type="ECO:0000256" key="1">
    <source>
        <dbReference type="ARBA" id="ARBA00022737"/>
    </source>
</evidence>
<keyword evidence="3" id="KW-0472">Membrane</keyword>
<protein>
    <submittedName>
        <fullName evidence="4">Uncharacterized protein</fullName>
    </submittedName>
</protein>
<dbReference type="PANTHER" id="PTHR16263:SF4">
    <property type="entry name" value="TETRATRICOPEPTIDE REPEAT PROTEIN 38"/>
    <property type="match status" value="1"/>
</dbReference>
<sequence length="122" mass="13850">MIGASDEQVDVFNEVWYTVLINAGETSKAIEVLGKQIKKREGAPFLWLAGESILIGWQRCRCFSGVRKGKCSTSCLFPLVYTCCQIASFWGFMYLLIHYSVPICIIESLESVYYTKQQFLNA</sequence>
<accession>A0A0A9FTN1</accession>
<dbReference type="AlphaFoldDB" id="A0A0A9FTN1"/>
<dbReference type="PANTHER" id="PTHR16263">
    <property type="entry name" value="TETRATRICOPEPTIDE REPEAT PROTEIN 38"/>
    <property type="match status" value="1"/>
</dbReference>
<reference evidence="4" key="2">
    <citation type="journal article" date="2015" name="Data Brief">
        <title>Shoot transcriptome of the giant reed, Arundo donax.</title>
        <authorList>
            <person name="Barrero R.A."/>
            <person name="Guerrero F.D."/>
            <person name="Moolhuijzen P."/>
            <person name="Goolsby J.A."/>
            <person name="Tidwell J."/>
            <person name="Bellgard S.E."/>
            <person name="Bellgard M.I."/>
        </authorList>
    </citation>
    <scope>NUCLEOTIDE SEQUENCE</scope>
    <source>
        <tissue evidence="4">Shoot tissue taken approximately 20 cm above the soil surface</tissue>
    </source>
</reference>
<evidence type="ECO:0000256" key="3">
    <source>
        <dbReference type="SAM" id="Phobius"/>
    </source>
</evidence>
<keyword evidence="3" id="KW-0812">Transmembrane</keyword>
<feature type="transmembrane region" description="Helical" evidence="3">
    <location>
        <begin position="76"/>
        <end position="97"/>
    </location>
</feature>
<name>A0A0A9FTN1_ARUDO</name>